<evidence type="ECO:0000313" key="2">
    <source>
        <dbReference type="EMBL" id="PHJ38311.1"/>
    </source>
</evidence>
<dbReference type="EMBL" id="AWQQ01000054">
    <property type="protein sequence ID" value="PHJ38311.1"/>
    <property type="molecule type" value="Genomic_DNA"/>
</dbReference>
<evidence type="ECO:0000313" key="3">
    <source>
        <dbReference type="Proteomes" id="UP000222564"/>
    </source>
</evidence>
<reference evidence="2 3" key="1">
    <citation type="submission" date="2013-09" db="EMBL/GenBank/DDBJ databases">
        <title>Biodegradation of hydrocarbons in the deep terrestrial subsurface : characterization of a microbial consortium composed of two Desulfotomaculum species originating from a deep geological formation.</title>
        <authorList>
            <person name="Aullo T."/>
            <person name="Berlendis S."/>
            <person name="Lascourreges J.-F."/>
            <person name="Dessort D."/>
            <person name="Saint-Laurent S."/>
            <person name="Schraauwers B."/>
            <person name="Mas J."/>
            <person name="Magot M."/>
            <person name="Ranchou-Peyruse A."/>
        </authorList>
    </citation>
    <scope>NUCLEOTIDE SEQUENCE [LARGE SCALE GENOMIC DNA]</scope>
    <source>
        <strain evidence="2 3">Bs107</strain>
    </source>
</reference>
<dbReference type="Gene3D" id="3.90.550.10">
    <property type="entry name" value="Spore Coat Polysaccharide Biosynthesis Protein SpsA, Chain A"/>
    <property type="match status" value="1"/>
</dbReference>
<feature type="domain" description="Mannose-6-phosphate isomerase type II C-terminal" evidence="1">
    <location>
        <begin position="108"/>
        <end position="192"/>
    </location>
</feature>
<dbReference type="Pfam" id="PF01050">
    <property type="entry name" value="MannoseP_isomer"/>
    <property type="match status" value="1"/>
</dbReference>
<dbReference type="InterPro" id="IPR051161">
    <property type="entry name" value="Mannose-6P_isomerase_type2"/>
</dbReference>
<dbReference type="RefSeq" id="WP_238473083.1">
    <property type="nucleotide sequence ID" value="NZ_AWQQ01000054.1"/>
</dbReference>
<dbReference type="GO" id="GO:0009298">
    <property type="term" value="P:GDP-mannose biosynthetic process"/>
    <property type="evidence" value="ECO:0007669"/>
    <property type="project" value="TreeGrafter"/>
</dbReference>
<dbReference type="AlphaFoldDB" id="A0A2C6L2J3"/>
<dbReference type="GO" id="GO:0005976">
    <property type="term" value="P:polysaccharide metabolic process"/>
    <property type="evidence" value="ECO:0007669"/>
    <property type="project" value="InterPro"/>
</dbReference>
<dbReference type="Proteomes" id="UP000222564">
    <property type="component" value="Unassembled WGS sequence"/>
</dbReference>
<dbReference type="PANTHER" id="PTHR46390:SF1">
    <property type="entry name" value="MANNOSE-1-PHOSPHATE GUANYLYLTRANSFERASE"/>
    <property type="match status" value="1"/>
</dbReference>
<organism evidence="2 3">
    <name type="scientific">Desulforamulus profundi</name>
    <dbReference type="NCBI Taxonomy" id="1383067"/>
    <lineage>
        <taxon>Bacteria</taxon>
        <taxon>Bacillati</taxon>
        <taxon>Bacillota</taxon>
        <taxon>Clostridia</taxon>
        <taxon>Eubacteriales</taxon>
        <taxon>Peptococcaceae</taxon>
        <taxon>Desulforamulus</taxon>
    </lineage>
</organism>
<accession>A0A2C6L2J3</accession>
<dbReference type="InterPro" id="IPR001538">
    <property type="entry name" value="Man6P_isomerase-2_C"/>
</dbReference>
<dbReference type="PANTHER" id="PTHR46390">
    <property type="entry name" value="MANNOSE-1-PHOSPHATE GUANYLYLTRANSFERASE"/>
    <property type="match status" value="1"/>
</dbReference>
<protein>
    <recommendedName>
        <fullName evidence="1">Mannose-6-phosphate isomerase type II C-terminal domain-containing protein</fullName>
    </recommendedName>
</protein>
<dbReference type="GO" id="GO:0004475">
    <property type="term" value="F:mannose-1-phosphate guanylyltransferase (GTP) activity"/>
    <property type="evidence" value="ECO:0007669"/>
    <property type="project" value="TreeGrafter"/>
</dbReference>
<proteinExistence type="predicted"/>
<dbReference type="CDD" id="cd02213">
    <property type="entry name" value="cupin_PMI_typeII_C"/>
    <property type="match status" value="1"/>
</dbReference>
<evidence type="ECO:0000259" key="1">
    <source>
        <dbReference type="Pfam" id="PF01050"/>
    </source>
</evidence>
<keyword evidence="3" id="KW-1185">Reference proteome</keyword>
<sequence>MKAIILAGGTGTRLWPLSRTHYPKQFLKLKGMDQSIFQMTIERCLKLTDPGHIYIVTNSNYKFLVSGQIEELGYKVNEGHILIEPVGKNTLPAIYYGVKEIQKQGDDTVLVLPGKKLSYQLHHHRSEHWVVVKGTAKVTVEGVGSFVRSGESTFVQTGFKHRLENPGKVLLEVIEVQLGEYLEENDIVRFDDKMLSMPGSFHLHRYGHESYWIRENKKGKISLTILQILLPYLDLIHDEDVDYIMSREGRYNWYEHLQTRPIRLKSGATGSGGKVV</sequence>
<dbReference type="InterPro" id="IPR029044">
    <property type="entry name" value="Nucleotide-diphossugar_trans"/>
</dbReference>
<comment type="caution">
    <text evidence="2">The sequence shown here is derived from an EMBL/GenBank/DDBJ whole genome shotgun (WGS) entry which is preliminary data.</text>
</comment>
<gene>
    <name evidence="2" type="ORF">P378_10795</name>
</gene>
<dbReference type="SUPFAM" id="SSF53448">
    <property type="entry name" value="Nucleotide-diphospho-sugar transferases"/>
    <property type="match status" value="1"/>
</dbReference>
<name>A0A2C6L2J3_9FIRM</name>